<reference evidence="4 5" key="1">
    <citation type="submission" date="2015-02" db="EMBL/GenBank/DDBJ databases">
        <title>Draft Genome Sequences of Two Closely-Related Aflatoxigenic Aspergillus Species Obtained from the Cote d'Ivoire.</title>
        <authorList>
            <person name="Moore G.G."/>
            <person name="Beltz S.B."/>
            <person name="Mack B.M."/>
        </authorList>
    </citation>
    <scope>NUCLEOTIDE SEQUENCE [LARGE SCALE GENOMIC DNA]</scope>
    <source>
        <strain evidence="4 5">SRRC1468</strain>
    </source>
</reference>
<keyword evidence="2" id="KW-1133">Transmembrane helix</keyword>
<dbReference type="GO" id="GO:0055088">
    <property type="term" value="P:lipid homeostasis"/>
    <property type="evidence" value="ECO:0007669"/>
    <property type="project" value="TreeGrafter"/>
</dbReference>
<dbReference type="Pfam" id="PF03109">
    <property type="entry name" value="ABC1"/>
    <property type="match status" value="1"/>
</dbReference>
<evidence type="ECO:0000259" key="3">
    <source>
        <dbReference type="Pfam" id="PF03109"/>
    </source>
</evidence>
<sequence>MPRTALQRPRDNFCFFRPHRFLPSHSSKTLPSLFAQWPRGRTDERLPPPLFYSRLVVALCTALFVPGMRVALRTPLRASSFDPSPVIVRYTSNLTPKGLSLQHSLGYRWISSESRSAFATAQRCPSGRFIPRATFSTGPRGLFGSQQTAGGGGRKQPQRKWIKYAVIGGAAAVGAVAFSDQVQHFYRAAQRTGRVVGALVVCINDYRVTLKQETASPEERSKVIRACHKRCAERTLLVLEKNGSIFIKLGQHLSSMGYLLPLEWTTTFIPLQDRCPVSSIESIEEMFIADTGHRIDELFDSFEPAPIGAASLAQVHIGTLKETGQKVAVKVQHPALAEWVPLDLALTRFTFSMLKRFFPEYDLEWLSKEMDFSLPQELDFRMEAQNATRASEYFKKHSDAPLVIPDVMWAQKRILVMDFLSGHRPDDLEFLDANHIDRDEVSAALAHIFNEMIFGDNAPLHCDPHGGNIAIRPNPNRRGHNFDIILYDHGLYRDIDRDLRRNYARLWLSVIEADEPNMRKYARKVAGINDEQFPLFASAITGRDYTVLAKKDIVSSRTAAEKESISGALGEGMLQQLVVLLGQVPPIILLILKTNDLTRSLDENLHTRRGPMRTFLILARYATRTVFEEQIENIKETGGLLRPSNFWQFLCAWTMYLRVELKLSVYETVLSLKSRFGLL</sequence>
<dbReference type="GO" id="GO:0005743">
    <property type="term" value="C:mitochondrial inner membrane"/>
    <property type="evidence" value="ECO:0007669"/>
    <property type="project" value="TreeGrafter"/>
</dbReference>
<protein>
    <submittedName>
        <fullName evidence="4">Ubiquinone biosynthesis protein</fullName>
    </submittedName>
</protein>
<keyword evidence="4" id="KW-0830">Ubiquinone</keyword>
<dbReference type="Proteomes" id="UP000034291">
    <property type="component" value="Unassembled WGS sequence"/>
</dbReference>
<dbReference type="PANTHER" id="PTHR43173:SF19">
    <property type="entry name" value="AARF DOMAIN-CONTAINING PROTEIN KINASE 1"/>
    <property type="match status" value="1"/>
</dbReference>
<dbReference type="EMBL" id="JZBS01001094">
    <property type="protein sequence ID" value="KKK24104.1"/>
    <property type="molecule type" value="Genomic_DNA"/>
</dbReference>
<dbReference type="OrthoDB" id="427480at2759"/>
<feature type="domain" description="ABC1 atypical kinase-like" evidence="3">
    <location>
        <begin position="271"/>
        <end position="521"/>
    </location>
</feature>
<keyword evidence="2" id="KW-0812">Transmembrane</keyword>
<comment type="similarity">
    <text evidence="1">Belongs to the protein kinase superfamily. ADCK protein kinase family.</text>
</comment>
<dbReference type="AlphaFoldDB" id="A0A0F8UX88"/>
<gene>
    <name evidence="4" type="ORF">ARAM_003691</name>
</gene>
<keyword evidence="2" id="KW-0472">Membrane</keyword>
<accession>A0A0F8UX88</accession>
<keyword evidence="5" id="KW-1185">Reference proteome</keyword>
<dbReference type="InterPro" id="IPR004147">
    <property type="entry name" value="ABC1_dom"/>
</dbReference>
<organism evidence="4 5">
    <name type="scientific">Aspergillus rambellii</name>
    <dbReference type="NCBI Taxonomy" id="308745"/>
    <lineage>
        <taxon>Eukaryota</taxon>
        <taxon>Fungi</taxon>
        <taxon>Dikarya</taxon>
        <taxon>Ascomycota</taxon>
        <taxon>Pezizomycotina</taxon>
        <taxon>Eurotiomycetes</taxon>
        <taxon>Eurotiomycetidae</taxon>
        <taxon>Eurotiales</taxon>
        <taxon>Aspergillaceae</taxon>
        <taxon>Aspergillus</taxon>
        <taxon>Aspergillus subgen. Nidulantes</taxon>
    </lineage>
</organism>
<dbReference type="PANTHER" id="PTHR43173">
    <property type="entry name" value="ABC1 FAMILY PROTEIN"/>
    <property type="match status" value="1"/>
</dbReference>
<dbReference type="InterPro" id="IPR045307">
    <property type="entry name" value="ADCK1_dom"/>
</dbReference>
<dbReference type="GO" id="GO:0007005">
    <property type="term" value="P:mitochondrion organization"/>
    <property type="evidence" value="ECO:0007669"/>
    <property type="project" value="TreeGrafter"/>
</dbReference>
<evidence type="ECO:0000256" key="1">
    <source>
        <dbReference type="ARBA" id="ARBA00009670"/>
    </source>
</evidence>
<dbReference type="InterPro" id="IPR011009">
    <property type="entry name" value="Kinase-like_dom_sf"/>
</dbReference>
<evidence type="ECO:0000256" key="2">
    <source>
        <dbReference type="SAM" id="Phobius"/>
    </source>
</evidence>
<dbReference type="STRING" id="308745.A0A0F8UX88"/>
<name>A0A0F8UX88_9EURO</name>
<evidence type="ECO:0000313" key="5">
    <source>
        <dbReference type="Proteomes" id="UP000034291"/>
    </source>
</evidence>
<dbReference type="CDD" id="cd13969">
    <property type="entry name" value="ADCK1-like"/>
    <property type="match status" value="1"/>
</dbReference>
<dbReference type="SUPFAM" id="SSF56112">
    <property type="entry name" value="Protein kinase-like (PK-like)"/>
    <property type="match status" value="1"/>
</dbReference>
<evidence type="ECO:0000313" key="4">
    <source>
        <dbReference type="EMBL" id="KKK24104.1"/>
    </source>
</evidence>
<proteinExistence type="inferred from homology"/>
<dbReference type="InterPro" id="IPR051130">
    <property type="entry name" value="Mito_struct-func_regulator"/>
</dbReference>
<comment type="caution">
    <text evidence="4">The sequence shown here is derived from an EMBL/GenBank/DDBJ whole genome shotgun (WGS) entry which is preliminary data.</text>
</comment>
<feature type="transmembrane region" description="Helical" evidence="2">
    <location>
        <begin position="51"/>
        <end position="72"/>
    </location>
</feature>